<organism evidence="9 10">
    <name type="scientific">Podarcis muralis</name>
    <name type="common">Wall lizard</name>
    <name type="synonym">Lacerta muralis</name>
    <dbReference type="NCBI Taxonomy" id="64176"/>
    <lineage>
        <taxon>Eukaryota</taxon>
        <taxon>Metazoa</taxon>
        <taxon>Chordata</taxon>
        <taxon>Craniata</taxon>
        <taxon>Vertebrata</taxon>
        <taxon>Euteleostomi</taxon>
        <taxon>Lepidosauria</taxon>
        <taxon>Squamata</taxon>
        <taxon>Bifurcata</taxon>
        <taxon>Unidentata</taxon>
        <taxon>Episquamata</taxon>
        <taxon>Laterata</taxon>
        <taxon>Lacertibaenia</taxon>
        <taxon>Lacertidae</taxon>
        <taxon>Podarcis</taxon>
    </lineage>
</organism>
<dbReference type="PROSITE" id="PS50041">
    <property type="entry name" value="C_TYPE_LECTIN_2"/>
    <property type="match status" value="1"/>
</dbReference>
<dbReference type="AlphaFoldDB" id="A0A670J230"/>
<dbReference type="GO" id="GO:0030246">
    <property type="term" value="F:carbohydrate binding"/>
    <property type="evidence" value="ECO:0007669"/>
    <property type="project" value="UniProtKB-KW"/>
</dbReference>
<dbReference type="CDD" id="cd03590">
    <property type="entry name" value="CLECT_DC-SIGN_like"/>
    <property type="match status" value="1"/>
</dbReference>
<keyword evidence="3" id="KW-0430">Lectin</keyword>
<dbReference type="GeneID" id="114582580"/>
<evidence type="ECO:0000256" key="4">
    <source>
        <dbReference type="ARBA" id="ARBA00023157"/>
    </source>
</evidence>
<keyword evidence="2" id="KW-0964">Secreted</keyword>
<feature type="transmembrane region" description="Helical" evidence="7">
    <location>
        <begin position="71"/>
        <end position="91"/>
    </location>
</feature>
<gene>
    <name evidence="9" type="primary">LOC114582580</name>
</gene>
<keyword evidence="7" id="KW-1133">Transmembrane helix</keyword>
<dbReference type="PROSITE" id="PS00615">
    <property type="entry name" value="C_TYPE_LECTIN_1"/>
    <property type="match status" value="1"/>
</dbReference>
<evidence type="ECO:0000256" key="7">
    <source>
        <dbReference type="SAM" id="Phobius"/>
    </source>
</evidence>
<feature type="region of interest" description="Disordered" evidence="6">
    <location>
        <begin position="1"/>
        <end position="32"/>
    </location>
</feature>
<dbReference type="InterPro" id="IPR050111">
    <property type="entry name" value="C-type_lectin/snaclec_domain"/>
</dbReference>
<evidence type="ECO:0000256" key="1">
    <source>
        <dbReference type="ARBA" id="ARBA00004613"/>
    </source>
</evidence>
<dbReference type="InterPro" id="IPR016187">
    <property type="entry name" value="CTDL_fold"/>
</dbReference>
<dbReference type="Pfam" id="PF00059">
    <property type="entry name" value="Lectin_C"/>
    <property type="match status" value="1"/>
</dbReference>
<keyword evidence="7" id="KW-0812">Transmembrane</keyword>
<proteinExistence type="predicted"/>
<dbReference type="Proteomes" id="UP000472272">
    <property type="component" value="Chromosome 13"/>
</dbReference>
<reference evidence="9" key="2">
    <citation type="submission" date="2025-08" db="UniProtKB">
        <authorList>
            <consortium name="Ensembl"/>
        </authorList>
    </citation>
    <scope>IDENTIFICATION</scope>
</reference>
<evidence type="ECO:0000256" key="3">
    <source>
        <dbReference type="ARBA" id="ARBA00022734"/>
    </source>
</evidence>
<feature type="coiled-coil region" evidence="5">
    <location>
        <begin position="118"/>
        <end position="163"/>
    </location>
</feature>
<dbReference type="RefSeq" id="XP_028559538.1">
    <property type="nucleotide sequence ID" value="XM_028703705.1"/>
</dbReference>
<keyword evidence="5" id="KW-0175">Coiled coil</keyword>
<protein>
    <submittedName>
        <fullName evidence="9">Asialoglycoprotein receptor 1-like</fullName>
    </submittedName>
</protein>
<evidence type="ECO:0000313" key="10">
    <source>
        <dbReference type="Proteomes" id="UP000472272"/>
    </source>
</evidence>
<dbReference type="RefSeq" id="XP_028559537.1">
    <property type="nucleotide sequence ID" value="XM_028703704.1"/>
</dbReference>
<dbReference type="InterPro" id="IPR001304">
    <property type="entry name" value="C-type_lectin-like"/>
</dbReference>
<dbReference type="GO" id="GO:0005576">
    <property type="term" value="C:extracellular region"/>
    <property type="evidence" value="ECO:0007669"/>
    <property type="project" value="UniProtKB-SubCell"/>
</dbReference>
<evidence type="ECO:0000259" key="8">
    <source>
        <dbReference type="PROSITE" id="PS50041"/>
    </source>
</evidence>
<dbReference type="InterPro" id="IPR018378">
    <property type="entry name" value="C-type_lectin_CS"/>
</dbReference>
<evidence type="ECO:0000256" key="2">
    <source>
        <dbReference type="ARBA" id="ARBA00022525"/>
    </source>
</evidence>
<evidence type="ECO:0000256" key="6">
    <source>
        <dbReference type="SAM" id="MobiDB-lite"/>
    </source>
</evidence>
<dbReference type="Ensembl" id="ENSPMRT00000019459.1">
    <property type="protein sequence ID" value="ENSPMRP00000018296.1"/>
    <property type="gene ID" value="ENSPMRG00000012045.1"/>
</dbReference>
<evidence type="ECO:0000313" key="9">
    <source>
        <dbReference type="Ensembl" id="ENSPMRP00000018296.1"/>
    </source>
</evidence>
<comment type="subcellular location">
    <subcellularLocation>
        <location evidence="1">Secreted</location>
    </subcellularLocation>
</comment>
<dbReference type="KEGG" id="pmua:114582580"/>
<dbReference type="PANTHER" id="PTHR22803">
    <property type="entry name" value="MANNOSE, PHOSPHOLIPASE, LECTIN RECEPTOR RELATED"/>
    <property type="match status" value="1"/>
</dbReference>
<name>A0A670J230_PODMU</name>
<dbReference type="SUPFAM" id="SSF56436">
    <property type="entry name" value="C-type lectin-like"/>
    <property type="match status" value="1"/>
</dbReference>
<reference evidence="9" key="3">
    <citation type="submission" date="2025-09" db="UniProtKB">
        <authorList>
            <consortium name="Ensembl"/>
        </authorList>
    </citation>
    <scope>IDENTIFICATION</scope>
</reference>
<dbReference type="GeneTree" id="ENSGT00940000161727"/>
<dbReference type="InterPro" id="IPR016186">
    <property type="entry name" value="C-type_lectin-like/link_sf"/>
</dbReference>
<sequence>MTTSFDNFQVPPDIPPRSTSIDMDPPPEPSMAKEYEDLQSLDVPGKRGQHFGRALPPFQSPWRRICPTNRLVLVLMGFCFVLTLSVALLGVQRARFSGDQGAAKEALKSLNLTVKAGLSSIQEKRNDTRTKLAALEKMMNDQVSKMEKVKKQVEGQLDTLKQDSRAFRCELVEMRSNGSKTGCCPKGWKNFEESCYWMSQDAASWNQAKLDCEKKEAHLVIINSPQEKRFVSQRWRSVDIWIGLTDVTGVWKWVDGTSYMLQQEDWAEGQPDHWYGHGLGGGEDCVQAYSNGLWNDNHCSRRFSWMCEMELGL</sequence>
<dbReference type="SMART" id="SM00034">
    <property type="entry name" value="CLECT"/>
    <property type="match status" value="1"/>
</dbReference>
<dbReference type="Gene3D" id="3.10.100.10">
    <property type="entry name" value="Mannose-Binding Protein A, subunit A"/>
    <property type="match status" value="1"/>
</dbReference>
<reference evidence="9 10" key="1">
    <citation type="journal article" date="2019" name="Proc. Natl. Acad. Sci. U.S.A.">
        <title>Regulatory changes in pterin and carotenoid genes underlie balanced color polymorphisms in the wall lizard.</title>
        <authorList>
            <person name="Andrade P."/>
            <person name="Pinho C."/>
            <person name="Perez I de Lanuza G."/>
            <person name="Afonso S."/>
            <person name="Brejcha J."/>
            <person name="Rubin C.J."/>
            <person name="Wallerman O."/>
            <person name="Pereira P."/>
            <person name="Sabatino S.J."/>
            <person name="Bellati A."/>
            <person name="Pellitteri-Rosa D."/>
            <person name="Bosakova Z."/>
            <person name="Bunikis I."/>
            <person name="Carretero M.A."/>
            <person name="Feiner N."/>
            <person name="Marsik P."/>
            <person name="Pauperio F."/>
            <person name="Salvi D."/>
            <person name="Soler L."/>
            <person name="While G.M."/>
            <person name="Uller T."/>
            <person name="Font E."/>
            <person name="Andersson L."/>
            <person name="Carneiro M."/>
        </authorList>
    </citation>
    <scope>NUCLEOTIDE SEQUENCE</scope>
</reference>
<keyword evidence="10" id="KW-1185">Reference proteome</keyword>
<keyword evidence="4" id="KW-1015">Disulfide bond</keyword>
<dbReference type="InterPro" id="IPR033989">
    <property type="entry name" value="CD209-like_CTLD"/>
</dbReference>
<keyword evidence="7" id="KW-0472">Membrane</keyword>
<dbReference type="Pfam" id="PF03954">
    <property type="entry name" value="Lectin_N"/>
    <property type="match status" value="1"/>
</dbReference>
<feature type="domain" description="C-type lectin" evidence="8">
    <location>
        <begin position="191"/>
        <end position="308"/>
    </location>
</feature>
<dbReference type="OMA" id="RTLTCQM"/>
<evidence type="ECO:0000256" key="5">
    <source>
        <dbReference type="SAM" id="Coils"/>
    </source>
</evidence>
<accession>A0A670J230</accession>
<dbReference type="OrthoDB" id="6133475at2759"/>